<keyword evidence="6" id="KW-0902">Two-component regulatory system</keyword>
<keyword evidence="7" id="KW-0805">Transcription regulation</keyword>
<keyword evidence="11" id="KW-0812">Transmembrane</keyword>
<dbReference type="GO" id="GO:0016301">
    <property type="term" value="F:kinase activity"/>
    <property type="evidence" value="ECO:0007669"/>
    <property type="project" value="UniProtKB-KW"/>
</dbReference>
<feature type="domain" description="Response regulatory" evidence="14">
    <location>
        <begin position="394"/>
        <end position="512"/>
    </location>
</feature>
<keyword evidence="2" id="KW-0808">Transferase</keyword>
<dbReference type="InterPro" id="IPR016032">
    <property type="entry name" value="Sig_transdc_resp-reg_C-effctor"/>
</dbReference>
<organism evidence="15 16">
    <name type="scientific">Paenibacillus profundus</name>
    <dbReference type="NCBI Taxonomy" id="1173085"/>
    <lineage>
        <taxon>Bacteria</taxon>
        <taxon>Bacillati</taxon>
        <taxon>Bacillota</taxon>
        <taxon>Bacilli</taxon>
        <taxon>Bacillales</taxon>
        <taxon>Paenibacillaceae</taxon>
        <taxon>Paenibacillus</taxon>
    </lineage>
</organism>
<keyword evidence="5" id="KW-0067">ATP-binding</keyword>
<dbReference type="RefSeq" id="WP_233698864.1">
    <property type="nucleotide sequence ID" value="NZ_JAJNBZ010000034.1"/>
</dbReference>
<evidence type="ECO:0000256" key="9">
    <source>
        <dbReference type="ARBA" id="ARBA00023163"/>
    </source>
</evidence>
<dbReference type="PANTHER" id="PTHR43214:SF24">
    <property type="entry name" value="TRANSCRIPTIONAL REGULATORY PROTEIN NARL-RELATED"/>
    <property type="match status" value="1"/>
</dbReference>
<dbReference type="PROSITE" id="PS50109">
    <property type="entry name" value="HIS_KIN"/>
    <property type="match status" value="1"/>
</dbReference>
<dbReference type="InterPro" id="IPR001789">
    <property type="entry name" value="Sig_transdc_resp-reg_receiver"/>
</dbReference>
<evidence type="ECO:0000256" key="3">
    <source>
        <dbReference type="ARBA" id="ARBA00022741"/>
    </source>
</evidence>
<evidence type="ECO:0000313" key="15">
    <source>
        <dbReference type="EMBL" id="MCE5172800.1"/>
    </source>
</evidence>
<dbReference type="PROSITE" id="PS50110">
    <property type="entry name" value="RESPONSE_REGULATORY"/>
    <property type="match status" value="1"/>
</dbReference>
<keyword evidence="9" id="KW-0804">Transcription</keyword>
<evidence type="ECO:0000256" key="8">
    <source>
        <dbReference type="ARBA" id="ARBA00023125"/>
    </source>
</evidence>
<dbReference type="SMART" id="SM00448">
    <property type="entry name" value="REC"/>
    <property type="match status" value="1"/>
</dbReference>
<dbReference type="CDD" id="cd17535">
    <property type="entry name" value="REC_NarL-like"/>
    <property type="match status" value="1"/>
</dbReference>
<dbReference type="CDD" id="cd06170">
    <property type="entry name" value="LuxR_C_like"/>
    <property type="match status" value="1"/>
</dbReference>
<reference evidence="15 16" key="1">
    <citation type="submission" date="2021-11" db="EMBL/GenBank/DDBJ databases">
        <title>Draft genome sequence of Paenibacillus profundus YoMME, a new Gram-positive bacteria with exoelectrogenic properties.</title>
        <authorList>
            <person name="Hubenova Y."/>
            <person name="Hubenova E."/>
            <person name="Manasiev Y."/>
            <person name="Peykov S."/>
            <person name="Mitov M."/>
        </authorList>
    </citation>
    <scope>NUCLEOTIDE SEQUENCE [LARGE SCALE GENOMIC DNA]</scope>
    <source>
        <strain evidence="15 16">YoMME</strain>
    </source>
</reference>
<keyword evidence="1 10" id="KW-0597">Phosphoprotein</keyword>
<feature type="transmembrane region" description="Helical" evidence="11">
    <location>
        <begin position="12"/>
        <end position="34"/>
    </location>
</feature>
<dbReference type="InterPro" id="IPR003594">
    <property type="entry name" value="HATPase_dom"/>
</dbReference>
<dbReference type="InterPro" id="IPR000792">
    <property type="entry name" value="Tscrpt_reg_LuxR_C"/>
</dbReference>
<dbReference type="Pfam" id="PF00072">
    <property type="entry name" value="Response_reg"/>
    <property type="match status" value="1"/>
</dbReference>
<name>A0ABS8YR27_9BACL</name>
<evidence type="ECO:0000259" key="14">
    <source>
        <dbReference type="PROSITE" id="PS50110"/>
    </source>
</evidence>
<evidence type="ECO:0000256" key="4">
    <source>
        <dbReference type="ARBA" id="ARBA00022777"/>
    </source>
</evidence>
<evidence type="ECO:0000256" key="5">
    <source>
        <dbReference type="ARBA" id="ARBA00022840"/>
    </source>
</evidence>
<evidence type="ECO:0000256" key="11">
    <source>
        <dbReference type="SAM" id="Phobius"/>
    </source>
</evidence>
<evidence type="ECO:0000313" key="16">
    <source>
        <dbReference type="Proteomes" id="UP001199916"/>
    </source>
</evidence>
<keyword evidence="3" id="KW-0547">Nucleotide-binding</keyword>
<evidence type="ECO:0000256" key="7">
    <source>
        <dbReference type="ARBA" id="ARBA00023015"/>
    </source>
</evidence>
<dbReference type="InterPro" id="IPR005467">
    <property type="entry name" value="His_kinase_dom"/>
</dbReference>
<dbReference type="SUPFAM" id="SSF52172">
    <property type="entry name" value="CheY-like"/>
    <property type="match status" value="1"/>
</dbReference>
<dbReference type="PROSITE" id="PS00622">
    <property type="entry name" value="HTH_LUXR_1"/>
    <property type="match status" value="1"/>
</dbReference>
<dbReference type="InterPro" id="IPR011006">
    <property type="entry name" value="CheY-like_superfamily"/>
</dbReference>
<dbReference type="InterPro" id="IPR039420">
    <property type="entry name" value="WalR-like"/>
</dbReference>
<keyword evidence="4 15" id="KW-0418">Kinase</keyword>
<keyword evidence="8" id="KW-0238">DNA-binding</keyword>
<keyword evidence="11" id="KW-1133">Transmembrane helix</keyword>
<comment type="caution">
    <text evidence="15">The sequence shown here is derived from an EMBL/GenBank/DDBJ whole genome shotgun (WGS) entry which is preliminary data.</text>
</comment>
<evidence type="ECO:0000259" key="13">
    <source>
        <dbReference type="PROSITE" id="PS50109"/>
    </source>
</evidence>
<dbReference type="Proteomes" id="UP001199916">
    <property type="component" value="Unassembled WGS sequence"/>
</dbReference>
<keyword evidence="11" id="KW-0472">Membrane</keyword>
<dbReference type="PANTHER" id="PTHR43214">
    <property type="entry name" value="TWO-COMPONENT RESPONSE REGULATOR"/>
    <property type="match status" value="1"/>
</dbReference>
<protein>
    <submittedName>
        <fullName evidence="15">Hybrid sensor histidine kinase/response regulator transcription factor</fullName>
    </submittedName>
</protein>
<feature type="transmembrane region" description="Helical" evidence="11">
    <location>
        <begin position="66"/>
        <end position="88"/>
    </location>
</feature>
<gene>
    <name evidence="15" type="ORF">LQV63_26375</name>
</gene>
<feature type="modified residue" description="4-aspartylphosphate" evidence="10">
    <location>
        <position position="447"/>
    </location>
</feature>
<dbReference type="Pfam" id="PF07730">
    <property type="entry name" value="HisKA_3"/>
    <property type="match status" value="1"/>
</dbReference>
<dbReference type="SUPFAM" id="SSF46894">
    <property type="entry name" value="C-terminal effector domain of the bipartite response regulators"/>
    <property type="match status" value="1"/>
</dbReference>
<dbReference type="CDD" id="cd16917">
    <property type="entry name" value="HATPase_UhpB-NarQ-NarX-like"/>
    <property type="match status" value="1"/>
</dbReference>
<evidence type="ECO:0000256" key="10">
    <source>
        <dbReference type="PROSITE-ProRule" id="PRU00169"/>
    </source>
</evidence>
<proteinExistence type="predicted"/>
<evidence type="ECO:0000256" key="1">
    <source>
        <dbReference type="ARBA" id="ARBA00022553"/>
    </source>
</evidence>
<dbReference type="InterPro" id="IPR036890">
    <property type="entry name" value="HATPase_C_sf"/>
</dbReference>
<dbReference type="Gene3D" id="3.40.50.2300">
    <property type="match status" value="1"/>
</dbReference>
<evidence type="ECO:0000256" key="6">
    <source>
        <dbReference type="ARBA" id="ARBA00023012"/>
    </source>
</evidence>
<dbReference type="SUPFAM" id="SSF55874">
    <property type="entry name" value="ATPase domain of HSP90 chaperone/DNA topoisomerase II/histidine kinase"/>
    <property type="match status" value="1"/>
</dbReference>
<dbReference type="Pfam" id="PF02518">
    <property type="entry name" value="HATPase_c"/>
    <property type="match status" value="1"/>
</dbReference>
<feature type="domain" description="Histidine kinase" evidence="13">
    <location>
        <begin position="201"/>
        <end position="385"/>
    </location>
</feature>
<dbReference type="Pfam" id="PF00196">
    <property type="entry name" value="GerE"/>
    <property type="match status" value="1"/>
</dbReference>
<dbReference type="PROSITE" id="PS50043">
    <property type="entry name" value="HTH_LUXR_2"/>
    <property type="match status" value="1"/>
</dbReference>
<feature type="transmembrane region" description="Helical" evidence="11">
    <location>
        <begin position="108"/>
        <end position="126"/>
    </location>
</feature>
<dbReference type="Gene3D" id="1.20.5.1930">
    <property type="match status" value="1"/>
</dbReference>
<dbReference type="InterPro" id="IPR058245">
    <property type="entry name" value="NreC/VraR/RcsB-like_REC"/>
</dbReference>
<keyword evidence="16" id="KW-1185">Reference proteome</keyword>
<dbReference type="SMART" id="SM00387">
    <property type="entry name" value="HATPase_c"/>
    <property type="match status" value="1"/>
</dbReference>
<feature type="transmembrane region" description="Helical" evidence="11">
    <location>
        <begin position="40"/>
        <end position="57"/>
    </location>
</feature>
<feature type="transmembrane region" description="Helical" evidence="11">
    <location>
        <begin position="138"/>
        <end position="155"/>
    </location>
</feature>
<accession>A0ABS8YR27</accession>
<dbReference type="EMBL" id="JAJNBZ010000034">
    <property type="protein sequence ID" value="MCE5172800.1"/>
    <property type="molecule type" value="Genomic_DNA"/>
</dbReference>
<dbReference type="PRINTS" id="PR00038">
    <property type="entry name" value="HTHLUXR"/>
</dbReference>
<dbReference type="SMART" id="SM00421">
    <property type="entry name" value="HTH_LUXR"/>
    <property type="match status" value="1"/>
</dbReference>
<sequence length="616" mass="69355">MKERQWHWIDWALLSLYGLWIVSGILYMLFTPGFVTLPAWQAYSLFILSGVIPLWFWRPGYIRPRLFIASEIICAGGINVNMHFSMPMYLDNMVVPSLLAGFLSSKRMVWWSAPIFTLFPLLGIWSGKIAWFTVPDEMINHLILFGIGYGFNVFLHTQQRLQQLLRENERQFLTIQQYAEQVERLTVQEERSRVAGELHDALGHSQAALIMGLETVNSLLDTEPEQAKQRLRSVLQHARSSFAAVRHHIHGIALVEDSEIDMTEHVRNMLNRMSEQTGIKSRLNVRGTPQFIPFVHRVTLERCVQEAITNAVRHGQAEQIEVEMTYAASKISVTIEDDGIGNDGLTFGYGLTSMQERLQAYGGSLDIASHPDGGTRVSCCLPAVQQPESEPPIRLFMADDEQLIRESLSFLAEKEQGLIVSGTAANGREAIERIAGAEAEPHVVLMDIRMPEMDGIAAALEIKERWPHIKLIMLTTIDEMEHAVQAIEAGAEGYLLKSIHPQELFAMIRLVSRGSTFVPQSLALAMTEQIKRGQTEGAEITGAEEASTEDPFGLTEREREVLHYLAEGMKYREIAAKLYLSEGTVRNYVSSLYAKLGVHDRQSAANTARRAKLVRD</sequence>
<feature type="domain" description="HTH luxR-type" evidence="12">
    <location>
        <begin position="547"/>
        <end position="612"/>
    </location>
</feature>
<dbReference type="InterPro" id="IPR011712">
    <property type="entry name" value="Sig_transdc_His_kin_sub3_dim/P"/>
</dbReference>
<evidence type="ECO:0000256" key="2">
    <source>
        <dbReference type="ARBA" id="ARBA00022679"/>
    </source>
</evidence>
<evidence type="ECO:0000259" key="12">
    <source>
        <dbReference type="PROSITE" id="PS50043"/>
    </source>
</evidence>
<dbReference type="Gene3D" id="3.30.565.10">
    <property type="entry name" value="Histidine kinase-like ATPase, C-terminal domain"/>
    <property type="match status" value="1"/>
</dbReference>